<keyword evidence="3" id="KW-0238">DNA-binding</keyword>
<dbReference type="KEGG" id="otm:OSB_26230"/>
<accession>A0A0K0Y8B2</accession>
<dbReference type="GO" id="GO:0003677">
    <property type="term" value="F:DNA binding"/>
    <property type="evidence" value="ECO:0007669"/>
    <property type="project" value="UniProtKB-KW"/>
</dbReference>
<dbReference type="GO" id="GO:0030246">
    <property type="term" value="F:carbohydrate binding"/>
    <property type="evidence" value="ECO:0007669"/>
    <property type="project" value="InterPro"/>
</dbReference>
<evidence type="ECO:0000256" key="3">
    <source>
        <dbReference type="ARBA" id="ARBA00023125"/>
    </source>
</evidence>
<evidence type="ECO:0000313" key="6">
    <source>
        <dbReference type="Proteomes" id="UP000067444"/>
    </source>
</evidence>
<gene>
    <name evidence="5" type="primary">lsrR</name>
    <name evidence="5" type="ORF">OSB_26230</name>
</gene>
<keyword evidence="2" id="KW-0805">Transcription regulation</keyword>
<keyword evidence="4" id="KW-0804">Transcription</keyword>
<organism evidence="5 6">
    <name type="scientific">Octadecabacter temperatus</name>
    <dbReference type="NCBI Taxonomy" id="1458307"/>
    <lineage>
        <taxon>Bacteria</taxon>
        <taxon>Pseudomonadati</taxon>
        <taxon>Pseudomonadota</taxon>
        <taxon>Alphaproteobacteria</taxon>
        <taxon>Rhodobacterales</taxon>
        <taxon>Roseobacteraceae</taxon>
        <taxon>Octadecabacter</taxon>
    </lineage>
</organism>
<dbReference type="Proteomes" id="UP000067444">
    <property type="component" value="Chromosome"/>
</dbReference>
<evidence type="ECO:0000313" key="5">
    <source>
        <dbReference type="EMBL" id="AKS47150.1"/>
    </source>
</evidence>
<dbReference type="PANTHER" id="PTHR34294">
    <property type="entry name" value="TRANSCRIPTIONAL REGULATOR-RELATED"/>
    <property type="match status" value="1"/>
</dbReference>
<dbReference type="OrthoDB" id="7065657at2"/>
<dbReference type="EMBL" id="CP012160">
    <property type="protein sequence ID" value="AKS47150.1"/>
    <property type="molecule type" value="Genomic_DNA"/>
</dbReference>
<dbReference type="STRING" id="1458307.OSB_26230"/>
<evidence type="ECO:0000256" key="2">
    <source>
        <dbReference type="ARBA" id="ARBA00023015"/>
    </source>
</evidence>
<dbReference type="Gene3D" id="3.40.50.1360">
    <property type="match status" value="1"/>
</dbReference>
<keyword evidence="6" id="KW-1185">Reference proteome</keyword>
<dbReference type="RefSeq" id="WP_049835378.1">
    <property type="nucleotide sequence ID" value="NZ_CP012160.1"/>
</dbReference>
<dbReference type="PANTHER" id="PTHR34294:SF1">
    <property type="entry name" value="TRANSCRIPTIONAL REGULATOR LSRR"/>
    <property type="match status" value="1"/>
</dbReference>
<dbReference type="Pfam" id="PF04198">
    <property type="entry name" value="Sugar-bind"/>
    <property type="match status" value="1"/>
</dbReference>
<dbReference type="SUPFAM" id="SSF100950">
    <property type="entry name" value="NagB/RpiA/CoA transferase-like"/>
    <property type="match status" value="1"/>
</dbReference>
<dbReference type="InterPro" id="IPR036388">
    <property type="entry name" value="WH-like_DNA-bd_sf"/>
</dbReference>
<name>A0A0K0Y8B2_9RHOB</name>
<sequence>MSKTTRPTKERKLELAARAAWLYYIAGNDQSEIADKLQISRHSVQRLVATAVREKLIKFRVEHNSVDCIELAERLREKFSLTFTDVAPHYPSLADTEIAIAGLAAAKIEDLLTPKKPVTISIGTGRTLRAAVDEVSSLERPDHKIVSMVGNVTRDGRASGFDVAMRLADRIGAQCYPLLTPVLANSLEERDLLRSQRAFQMVHDLVRESKVSFLGLGEVESQAPIYKDRFVNRDELDELISTGTVGEMIGWSFDEEGAICPKGTNARVASIPLEVPPNRLTIAVAGGRAKHGAIAAALRGGLINGLITDEDTARVLLQAK</sequence>
<evidence type="ECO:0000256" key="4">
    <source>
        <dbReference type="ARBA" id="ARBA00023163"/>
    </source>
</evidence>
<dbReference type="AlphaFoldDB" id="A0A0K0Y8B2"/>
<dbReference type="InterPro" id="IPR037171">
    <property type="entry name" value="NagB/RpiA_transferase-like"/>
</dbReference>
<dbReference type="InterPro" id="IPR007324">
    <property type="entry name" value="Sugar-bd_dom_put"/>
</dbReference>
<evidence type="ECO:0000256" key="1">
    <source>
        <dbReference type="ARBA" id="ARBA00010466"/>
    </source>
</evidence>
<reference evidence="5 6" key="1">
    <citation type="journal article" date="2015" name="Genome Announc.">
        <title>Closed Genome Sequence of Octadecabacter temperatus SB1, the First Mesophilic Species of the Genus Octadecabacter.</title>
        <authorList>
            <person name="Voget S."/>
            <person name="Billerbeck S."/>
            <person name="Simon M."/>
            <person name="Daniel R."/>
        </authorList>
    </citation>
    <scope>NUCLEOTIDE SEQUENCE [LARGE SCALE GENOMIC DNA]</scope>
    <source>
        <strain evidence="5 6">SB1</strain>
    </source>
</reference>
<protein>
    <submittedName>
        <fullName evidence="5">Transcriptional regulator LsrR</fullName>
    </submittedName>
</protein>
<comment type="similarity">
    <text evidence="1">Belongs to the SorC transcriptional regulatory family.</text>
</comment>
<dbReference type="InterPro" id="IPR051054">
    <property type="entry name" value="SorC_transcr_regulators"/>
</dbReference>
<proteinExistence type="inferred from homology"/>
<dbReference type="Gene3D" id="1.10.10.10">
    <property type="entry name" value="Winged helix-like DNA-binding domain superfamily/Winged helix DNA-binding domain"/>
    <property type="match status" value="1"/>
</dbReference>